<reference evidence="1 2" key="1">
    <citation type="journal article" date="2019" name="Commun. Biol.">
        <title>The bagworm genome reveals a unique fibroin gene that provides high tensile strength.</title>
        <authorList>
            <person name="Kono N."/>
            <person name="Nakamura H."/>
            <person name="Ohtoshi R."/>
            <person name="Tomita M."/>
            <person name="Numata K."/>
            <person name="Arakawa K."/>
        </authorList>
    </citation>
    <scope>NUCLEOTIDE SEQUENCE [LARGE SCALE GENOMIC DNA]</scope>
</reference>
<accession>A0A4C1X4B6</accession>
<evidence type="ECO:0000313" key="1">
    <source>
        <dbReference type="EMBL" id="GBP57194.1"/>
    </source>
</evidence>
<dbReference type="Proteomes" id="UP000299102">
    <property type="component" value="Unassembled WGS sequence"/>
</dbReference>
<proteinExistence type="predicted"/>
<organism evidence="1 2">
    <name type="scientific">Eumeta variegata</name>
    <name type="common">Bagworm moth</name>
    <name type="synonym">Eumeta japonica</name>
    <dbReference type="NCBI Taxonomy" id="151549"/>
    <lineage>
        <taxon>Eukaryota</taxon>
        <taxon>Metazoa</taxon>
        <taxon>Ecdysozoa</taxon>
        <taxon>Arthropoda</taxon>
        <taxon>Hexapoda</taxon>
        <taxon>Insecta</taxon>
        <taxon>Pterygota</taxon>
        <taxon>Neoptera</taxon>
        <taxon>Endopterygota</taxon>
        <taxon>Lepidoptera</taxon>
        <taxon>Glossata</taxon>
        <taxon>Ditrysia</taxon>
        <taxon>Tineoidea</taxon>
        <taxon>Psychidae</taxon>
        <taxon>Oiketicinae</taxon>
        <taxon>Eumeta</taxon>
    </lineage>
</organism>
<sequence>MELKWTSVCRSSATSMVAGAGEEITVATSPCVFSSGIRPRRIQVIVTPWQGSVSCSPISHSAALALRRGVLKSSLGRFGSSATSCALVQYSGGIHRGPGWRCHTSSEQCAE</sequence>
<keyword evidence="2" id="KW-1185">Reference proteome</keyword>
<comment type="caution">
    <text evidence="1">The sequence shown here is derived from an EMBL/GenBank/DDBJ whole genome shotgun (WGS) entry which is preliminary data.</text>
</comment>
<evidence type="ECO:0000313" key="2">
    <source>
        <dbReference type="Proteomes" id="UP000299102"/>
    </source>
</evidence>
<dbReference type="EMBL" id="BGZK01000711">
    <property type="protein sequence ID" value="GBP57194.1"/>
    <property type="molecule type" value="Genomic_DNA"/>
</dbReference>
<protein>
    <submittedName>
        <fullName evidence="1">Uncharacterized protein</fullName>
    </submittedName>
</protein>
<gene>
    <name evidence="1" type="ORF">EVAR_82905_1</name>
</gene>
<dbReference type="AlphaFoldDB" id="A0A4C1X4B6"/>
<name>A0A4C1X4B6_EUMVA</name>